<comment type="caution">
    <text evidence="2">The sequence shown here is derived from an EMBL/GenBank/DDBJ whole genome shotgun (WGS) entry which is preliminary data.</text>
</comment>
<dbReference type="STRING" id="888268.A0A1E5UJR8"/>
<dbReference type="AlphaFoldDB" id="A0A1E5UJR8"/>
<dbReference type="OrthoDB" id="1919386at2759"/>
<accession>A0A1E5UJR8</accession>
<dbReference type="Pfam" id="PF14009">
    <property type="entry name" value="PADRE"/>
    <property type="match status" value="1"/>
</dbReference>
<feature type="compositionally biased region" description="Basic residues" evidence="1">
    <location>
        <begin position="181"/>
        <end position="196"/>
    </location>
</feature>
<evidence type="ECO:0000256" key="1">
    <source>
        <dbReference type="SAM" id="MobiDB-lite"/>
    </source>
</evidence>
<proteinExistence type="predicted"/>
<gene>
    <name evidence="2" type="ORF">BAE44_0025849</name>
</gene>
<keyword evidence="3" id="KW-1185">Reference proteome</keyword>
<name>A0A1E5UJR8_9POAL</name>
<organism evidence="2 3">
    <name type="scientific">Dichanthelium oligosanthes</name>
    <dbReference type="NCBI Taxonomy" id="888268"/>
    <lineage>
        <taxon>Eukaryota</taxon>
        <taxon>Viridiplantae</taxon>
        <taxon>Streptophyta</taxon>
        <taxon>Embryophyta</taxon>
        <taxon>Tracheophyta</taxon>
        <taxon>Spermatophyta</taxon>
        <taxon>Magnoliopsida</taxon>
        <taxon>Liliopsida</taxon>
        <taxon>Poales</taxon>
        <taxon>Poaceae</taxon>
        <taxon>PACMAD clade</taxon>
        <taxon>Panicoideae</taxon>
        <taxon>Panicodae</taxon>
        <taxon>Paniceae</taxon>
        <taxon>Dichantheliinae</taxon>
        <taxon>Dichanthelium</taxon>
    </lineage>
</organism>
<protein>
    <submittedName>
        <fullName evidence="2">Uncharacterized protein</fullName>
    </submittedName>
</protein>
<dbReference type="Proteomes" id="UP000095767">
    <property type="component" value="Unassembled WGS sequence"/>
</dbReference>
<sequence length="257" mass="27768">MKATYEERPRVRWKCCSLQKKEASPEYKSSALRPRKPEQVISIASLRCLGTLIALARRGRAVSIDHISRQVHTPASPAPTRVIAADGSLKELLASSTLVAVSDVLGLDSGGDTVGAFFVCNADALYFNEHPPALARGDLLRPGQMYFVLPTDFLGRPLSAVDMATLAVRASVALASGSSKPQRRGRRGGKSKKAVRVRPVQEDADGVHSFIEKLNELTLGQVGVLLMSPAKTSDEKLAAAERSRLKRALSIIREDAE</sequence>
<feature type="region of interest" description="Disordered" evidence="1">
    <location>
        <begin position="177"/>
        <end position="198"/>
    </location>
</feature>
<dbReference type="InterPro" id="IPR025322">
    <property type="entry name" value="PADRE_dom"/>
</dbReference>
<reference evidence="2 3" key="1">
    <citation type="submission" date="2016-09" db="EMBL/GenBank/DDBJ databases">
        <title>The draft genome of Dichanthelium oligosanthes: A C3 panicoid grass species.</title>
        <authorList>
            <person name="Studer A.J."/>
            <person name="Schnable J.C."/>
            <person name="Brutnell T.P."/>
        </authorList>
    </citation>
    <scope>NUCLEOTIDE SEQUENCE [LARGE SCALE GENOMIC DNA]</scope>
    <source>
        <strain evidence="3">cv. Kellogg 1175</strain>
        <tissue evidence="2">Leaf</tissue>
    </source>
</reference>
<evidence type="ECO:0000313" key="2">
    <source>
        <dbReference type="EMBL" id="OEL13132.1"/>
    </source>
</evidence>
<dbReference type="PANTHER" id="PTHR33052">
    <property type="entry name" value="DUF4228 DOMAIN PROTEIN-RELATED"/>
    <property type="match status" value="1"/>
</dbReference>
<evidence type="ECO:0000313" key="3">
    <source>
        <dbReference type="Proteomes" id="UP000095767"/>
    </source>
</evidence>
<dbReference type="EMBL" id="LWDX02074544">
    <property type="protein sequence ID" value="OEL13132.1"/>
    <property type="molecule type" value="Genomic_DNA"/>
</dbReference>